<dbReference type="Gene3D" id="3.40.190.10">
    <property type="entry name" value="Periplasmic binding protein-like II"/>
    <property type="match status" value="1"/>
</dbReference>
<name>F2JSD6_CELLD</name>
<dbReference type="AlphaFoldDB" id="F2JSD6"/>
<dbReference type="Proteomes" id="UP000008467">
    <property type="component" value="Chromosome"/>
</dbReference>
<keyword evidence="1" id="KW-0812">Transmembrane</keyword>
<evidence type="ECO:0000313" key="2">
    <source>
        <dbReference type="EMBL" id="ADZ85174.1"/>
    </source>
</evidence>
<dbReference type="KEGG" id="cle:Clole_3490"/>
<feature type="transmembrane region" description="Helical" evidence="1">
    <location>
        <begin position="24"/>
        <end position="46"/>
    </location>
</feature>
<dbReference type="EMBL" id="CP002582">
    <property type="protein sequence ID" value="ADZ85174.1"/>
    <property type="molecule type" value="Genomic_DNA"/>
</dbReference>
<proteinExistence type="predicted"/>
<keyword evidence="1" id="KW-1133">Transmembrane helix</keyword>
<dbReference type="STRING" id="642492.Clole_3490"/>
<keyword evidence="1" id="KW-0472">Membrane</keyword>
<dbReference type="HOGENOM" id="CLU_1243481_0_0_9"/>
<keyword evidence="3" id="KW-1185">Reference proteome</keyword>
<organism evidence="2 3">
    <name type="scientific">Cellulosilyticum lentocellum (strain ATCC 49066 / DSM 5427 / NCIMB 11756 / RHM5)</name>
    <name type="common">Clostridium lentocellum</name>
    <dbReference type="NCBI Taxonomy" id="642492"/>
    <lineage>
        <taxon>Bacteria</taxon>
        <taxon>Bacillati</taxon>
        <taxon>Bacillota</taxon>
        <taxon>Clostridia</taxon>
        <taxon>Lachnospirales</taxon>
        <taxon>Cellulosilyticaceae</taxon>
        <taxon>Cellulosilyticum</taxon>
    </lineage>
</organism>
<reference evidence="2 3" key="1">
    <citation type="journal article" date="2011" name="J. Bacteriol.">
        <title>Complete genome sequence of the cellulose-degrading bacterium Cellulosilyticum lentocellum.</title>
        <authorList>
            <consortium name="US DOE Joint Genome Institute"/>
            <person name="Miller D.A."/>
            <person name="Suen G."/>
            <person name="Bruce D."/>
            <person name="Copeland A."/>
            <person name="Cheng J.F."/>
            <person name="Detter C."/>
            <person name="Goodwin L.A."/>
            <person name="Han C.S."/>
            <person name="Hauser L.J."/>
            <person name="Land M.L."/>
            <person name="Lapidus A."/>
            <person name="Lucas S."/>
            <person name="Meincke L."/>
            <person name="Pitluck S."/>
            <person name="Tapia R."/>
            <person name="Teshima H."/>
            <person name="Woyke T."/>
            <person name="Fox B.G."/>
            <person name="Angert E.R."/>
            <person name="Currie C.R."/>
        </authorList>
    </citation>
    <scope>NUCLEOTIDE SEQUENCE [LARGE SCALE GENOMIC DNA]</scope>
    <source>
        <strain evidence="3">ATCC 49066 / DSM 5427 / NCIMB 11756 / RHM5</strain>
    </source>
</reference>
<evidence type="ECO:0000256" key="1">
    <source>
        <dbReference type="SAM" id="Phobius"/>
    </source>
</evidence>
<sequence>MEKYGKDFKELTFKQKVNHIWEYYRWYILSFIIGAAVISSLVISIFTPQEVHDVDIVLAGKMNYDETQPEVVKSYKEMFNADLGLSIVDWDNMGEMGMAMLQKIPLLVKTDELDVLGLEPMMFESYTRQLGADMFVPLETVPEFSGLLEKYEDRLVTYNQKYNDDQELVEAEEHIYGIRISKFANIPCITANDEFIIGVTTTVKDLEKTAQLLDYLLDEGNE</sequence>
<evidence type="ECO:0000313" key="3">
    <source>
        <dbReference type="Proteomes" id="UP000008467"/>
    </source>
</evidence>
<accession>F2JSD6</accession>
<dbReference type="RefSeq" id="WP_013658450.1">
    <property type="nucleotide sequence ID" value="NC_015275.1"/>
</dbReference>
<gene>
    <name evidence="2" type="ordered locus">Clole_3490</name>
</gene>
<protein>
    <submittedName>
        <fullName evidence="2">Uncharacterized protein</fullName>
    </submittedName>
</protein>